<dbReference type="Gene3D" id="1.10.10.10">
    <property type="entry name" value="Winged helix-like DNA-binding domain superfamily/Winged helix DNA-binding domain"/>
    <property type="match status" value="1"/>
</dbReference>
<dbReference type="CDD" id="cd00090">
    <property type="entry name" value="HTH_ARSR"/>
    <property type="match status" value="1"/>
</dbReference>
<proteinExistence type="predicted"/>
<evidence type="ECO:0000256" key="2">
    <source>
        <dbReference type="ARBA" id="ARBA00023125"/>
    </source>
</evidence>
<evidence type="ECO:0000256" key="1">
    <source>
        <dbReference type="ARBA" id="ARBA00023015"/>
    </source>
</evidence>
<dbReference type="InterPro" id="IPR011991">
    <property type="entry name" value="ArsR-like_HTH"/>
</dbReference>
<keyword evidence="1" id="KW-0805">Transcription regulation</keyword>
<accession>A0ABQ3WSC7</accession>
<dbReference type="InterPro" id="IPR051081">
    <property type="entry name" value="HTH_MetalResp_TranReg"/>
</dbReference>
<dbReference type="PROSITE" id="PS00846">
    <property type="entry name" value="HTH_ARSR_1"/>
    <property type="match status" value="1"/>
</dbReference>
<dbReference type="NCBIfam" id="NF033788">
    <property type="entry name" value="HTH_metalloreg"/>
    <property type="match status" value="1"/>
</dbReference>
<comment type="caution">
    <text evidence="5">The sequence shown here is derived from an EMBL/GenBank/DDBJ whole genome shotgun (WGS) entry which is preliminary data.</text>
</comment>
<dbReference type="InterPro" id="IPR036388">
    <property type="entry name" value="WH-like_DNA-bd_sf"/>
</dbReference>
<dbReference type="InterPro" id="IPR001845">
    <property type="entry name" value="HTH_ArsR_DNA-bd_dom"/>
</dbReference>
<evidence type="ECO:0000259" key="4">
    <source>
        <dbReference type="PROSITE" id="PS50987"/>
    </source>
</evidence>
<evidence type="ECO:0000313" key="5">
    <source>
        <dbReference type="EMBL" id="GID49152.1"/>
    </source>
</evidence>
<dbReference type="PRINTS" id="PR00778">
    <property type="entry name" value="HTHARSR"/>
</dbReference>
<dbReference type="PANTHER" id="PTHR33154:SF18">
    <property type="entry name" value="ARSENICAL RESISTANCE OPERON REPRESSOR"/>
    <property type="match status" value="1"/>
</dbReference>
<keyword evidence="2" id="KW-0238">DNA-binding</keyword>
<gene>
    <name evidence="5" type="ORF">Aca07nite_64270</name>
</gene>
<keyword evidence="3" id="KW-0804">Transcription</keyword>
<name>A0ABQ3WSC7_9ACTN</name>
<dbReference type="SMART" id="SM00418">
    <property type="entry name" value="HTH_ARSR"/>
    <property type="match status" value="1"/>
</dbReference>
<protein>
    <submittedName>
        <fullName evidence="5">Transcriptional regulator</fullName>
    </submittedName>
</protein>
<organism evidence="5">
    <name type="scientific">Actinoplanes campanulatus</name>
    <dbReference type="NCBI Taxonomy" id="113559"/>
    <lineage>
        <taxon>Bacteria</taxon>
        <taxon>Bacillati</taxon>
        <taxon>Actinomycetota</taxon>
        <taxon>Actinomycetes</taxon>
        <taxon>Micromonosporales</taxon>
        <taxon>Micromonosporaceae</taxon>
        <taxon>Actinoplanes</taxon>
    </lineage>
</organism>
<sequence>MRMIGASSHTGVDVCAPDRVSPPLPRADAERIARLLKALSDPTRLQILSLIEAAPSGEACVCDLTEPFDMTQPAISHHLRILVEANILRRDKRGSWTWYSINPGQLEPIRHVLPGPAFLQPTP</sequence>
<dbReference type="PANTHER" id="PTHR33154">
    <property type="entry name" value="TRANSCRIPTIONAL REGULATOR, ARSR FAMILY"/>
    <property type="match status" value="1"/>
</dbReference>
<dbReference type="PROSITE" id="PS50987">
    <property type="entry name" value="HTH_ARSR_2"/>
    <property type="match status" value="1"/>
</dbReference>
<dbReference type="InterPro" id="IPR018334">
    <property type="entry name" value="ArsR_HTH"/>
</dbReference>
<dbReference type="Pfam" id="PF01022">
    <property type="entry name" value="HTH_5"/>
    <property type="match status" value="1"/>
</dbReference>
<dbReference type="SUPFAM" id="SSF46785">
    <property type="entry name" value="Winged helix' DNA-binding domain"/>
    <property type="match status" value="1"/>
</dbReference>
<dbReference type="EMBL" id="BOMF01000121">
    <property type="protein sequence ID" value="GID49152.1"/>
    <property type="molecule type" value="Genomic_DNA"/>
</dbReference>
<dbReference type="InterPro" id="IPR036390">
    <property type="entry name" value="WH_DNA-bd_sf"/>
</dbReference>
<evidence type="ECO:0000256" key="3">
    <source>
        <dbReference type="ARBA" id="ARBA00023163"/>
    </source>
</evidence>
<reference evidence="5" key="1">
    <citation type="submission" date="2021-01" db="EMBL/GenBank/DDBJ databases">
        <title>Whole genome shotgun sequence of Actinoplanes capillaceus NBRC 16408.</title>
        <authorList>
            <person name="Komaki H."/>
            <person name="Tamura T."/>
        </authorList>
    </citation>
    <scope>NUCLEOTIDE SEQUENCE [LARGE SCALE GENOMIC DNA]</scope>
    <source>
        <strain evidence="5">NBRC 16408</strain>
    </source>
</reference>
<feature type="domain" description="HTH arsR-type" evidence="4">
    <location>
        <begin position="24"/>
        <end position="121"/>
    </location>
</feature>